<dbReference type="EC" id="3.1.4.46" evidence="2"/>
<dbReference type="Gene3D" id="3.20.20.190">
    <property type="entry name" value="Phosphatidylinositol (PI) phosphodiesterase"/>
    <property type="match status" value="1"/>
</dbReference>
<gene>
    <name evidence="2" type="ORF">M2350_003049</name>
</gene>
<dbReference type="InterPro" id="IPR030395">
    <property type="entry name" value="GP_PDE_dom"/>
</dbReference>
<dbReference type="Proteomes" id="UP001204798">
    <property type="component" value="Unassembled WGS sequence"/>
</dbReference>
<dbReference type="InterPro" id="IPR017946">
    <property type="entry name" value="PLC-like_Pdiesterase_TIM-brl"/>
</dbReference>
<dbReference type="GO" id="GO:0008889">
    <property type="term" value="F:glycerophosphodiester phosphodiesterase activity"/>
    <property type="evidence" value="ECO:0007669"/>
    <property type="project" value="UniProtKB-EC"/>
</dbReference>
<evidence type="ECO:0000259" key="1">
    <source>
        <dbReference type="PROSITE" id="PS51704"/>
    </source>
</evidence>
<dbReference type="SUPFAM" id="SSF51695">
    <property type="entry name" value="PLC-like phosphodiesterases"/>
    <property type="match status" value="1"/>
</dbReference>
<sequence>MRTRPMVIAHRGFSGRYPENTLKAFEEALKLPVDAVELDFRRTKDGVLVVIHDETVDRTTNGKGKVRELTWSEIQKLDAGSWKGTEFAGERIPKLEEALQLINGRVVVFLEIKEPDTAPQVVDMLRQLDALSWVKIGSFHPQAISSVRKLAPEASCSLIGSAKVGASDETFADFVKEALRCGANSITVNYAGLTPERIRYCHQRCIFVGTWTVNDADLAKQMIAMGVDAIASDYPDLVLSVLK</sequence>
<name>A0ABT2ERM4_9BACT</name>
<comment type="caution">
    <text evidence="2">The sequence shown here is derived from an EMBL/GenBank/DDBJ whole genome shotgun (WGS) entry which is preliminary data.</text>
</comment>
<evidence type="ECO:0000313" key="3">
    <source>
        <dbReference type="Proteomes" id="UP001204798"/>
    </source>
</evidence>
<dbReference type="RefSeq" id="WP_259100453.1">
    <property type="nucleotide sequence ID" value="NZ_CP130454.1"/>
</dbReference>
<dbReference type="EMBL" id="JANUCP010000006">
    <property type="protein sequence ID" value="MCS3920614.1"/>
    <property type="molecule type" value="Genomic_DNA"/>
</dbReference>
<dbReference type="PANTHER" id="PTHR46211:SF14">
    <property type="entry name" value="GLYCEROPHOSPHODIESTER PHOSPHODIESTERASE"/>
    <property type="match status" value="1"/>
</dbReference>
<proteinExistence type="predicted"/>
<protein>
    <submittedName>
        <fullName evidence="2">Glycerophosphoryl diester phosphodiesterase</fullName>
        <ecNumber evidence="2">3.1.4.46</ecNumber>
    </submittedName>
</protein>
<keyword evidence="2" id="KW-0378">Hydrolase</keyword>
<accession>A0ABT2ERM4</accession>
<dbReference type="Pfam" id="PF03009">
    <property type="entry name" value="GDPD"/>
    <property type="match status" value="1"/>
</dbReference>
<reference evidence="2 3" key="1">
    <citation type="submission" date="2022-08" db="EMBL/GenBank/DDBJ databases">
        <title>Bacterial and archaeal communities from various locations to study Microbial Dark Matter (Phase II).</title>
        <authorList>
            <person name="Stepanauskas R."/>
        </authorList>
    </citation>
    <scope>NUCLEOTIDE SEQUENCE [LARGE SCALE GENOMIC DNA]</scope>
    <source>
        <strain evidence="2 3">PD1</strain>
    </source>
</reference>
<organism evidence="2 3">
    <name type="scientific">Candidatus Fervidibacter sacchari</name>
    <dbReference type="NCBI Taxonomy" id="1448929"/>
    <lineage>
        <taxon>Bacteria</taxon>
        <taxon>Candidatus Fervidibacterota</taxon>
        <taxon>Candidatus Fervidibacter</taxon>
    </lineage>
</organism>
<dbReference type="PROSITE" id="PS51704">
    <property type="entry name" value="GP_PDE"/>
    <property type="match status" value="1"/>
</dbReference>
<evidence type="ECO:0000313" key="2">
    <source>
        <dbReference type="EMBL" id="MCS3920614.1"/>
    </source>
</evidence>
<dbReference type="PANTHER" id="PTHR46211">
    <property type="entry name" value="GLYCEROPHOSPHORYL DIESTER PHOSPHODIESTERASE"/>
    <property type="match status" value="1"/>
</dbReference>
<feature type="domain" description="GP-PDE" evidence="1">
    <location>
        <begin position="5"/>
        <end position="242"/>
    </location>
</feature>
<keyword evidence="3" id="KW-1185">Reference proteome</keyword>